<dbReference type="OrthoDB" id="1100648at2"/>
<proteinExistence type="predicted"/>
<dbReference type="AlphaFoldDB" id="A0A1W2E6B1"/>
<protein>
    <submittedName>
        <fullName evidence="1">Uncharacterized protein</fullName>
    </submittedName>
</protein>
<dbReference type="Gene3D" id="3.40.390.70">
    <property type="match status" value="1"/>
</dbReference>
<gene>
    <name evidence="1" type="ORF">SAMN04488524_4458</name>
</gene>
<sequence>MKINNFFYPLLVLFLAISCKKETTIQPDEIKPFYTLPQGNHPYDHVIVDFYHTYGCYILYKFSETDFRWNIANNIPYEADQGDENYIAASIDALDQYLFKFYSADFLKKALPYKIILSAKISEIGDPQKTPVSSVSTSSHFAFGHAGSSLVSMTAQELKLMKGSLNKEFWTQAIIFNKIILPPAFVAATNYDNVMSFNKKNFGVFMSPDIFSQTLQGDFLEYINIIATTTKEELERTLFLPVNDPNGKYKLKYNAVIDYYKQAYGIDLQAIAKG</sequence>
<reference evidence="2" key="1">
    <citation type="submission" date="2017-04" db="EMBL/GenBank/DDBJ databases">
        <authorList>
            <person name="Varghese N."/>
            <person name="Submissions S."/>
        </authorList>
    </citation>
    <scope>NUCLEOTIDE SEQUENCE [LARGE SCALE GENOMIC DNA]</scope>
    <source>
        <strain evidence="2">DSM 12126</strain>
    </source>
</reference>
<organism evidence="1 2">
    <name type="scientific">Pedobacter africanus</name>
    <dbReference type="NCBI Taxonomy" id="151894"/>
    <lineage>
        <taxon>Bacteria</taxon>
        <taxon>Pseudomonadati</taxon>
        <taxon>Bacteroidota</taxon>
        <taxon>Sphingobacteriia</taxon>
        <taxon>Sphingobacteriales</taxon>
        <taxon>Sphingobacteriaceae</taxon>
        <taxon>Pedobacter</taxon>
    </lineage>
</organism>
<name>A0A1W2E6B1_9SPHI</name>
<dbReference type="RefSeq" id="WP_084241254.1">
    <property type="nucleotide sequence ID" value="NZ_FWXT01000005.1"/>
</dbReference>
<dbReference type="Proteomes" id="UP000192756">
    <property type="component" value="Unassembled WGS sequence"/>
</dbReference>
<evidence type="ECO:0000313" key="2">
    <source>
        <dbReference type="Proteomes" id="UP000192756"/>
    </source>
</evidence>
<keyword evidence="2" id="KW-1185">Reference proteome</keyword>
<dbReference type="STRING" id="151894.SAMN04488524_4458"/>
<accession>A0A1W2E6B1</accession>
<dbReference type="EMBL" id="FWXT01000005">
    <property type="protein sequence ID" value="SMD05323.1"/>
    <property type="molecule type" value="Genomic_DNA"/>
</dbReference>
<dbReference type="PROSITE" id="PS51257">
    <property type="entry name" value="PROKAR_LIPOPROTEIN"/>
    <property type="match status" value="1"/>
</dbReference>
<evidence type="ECO:0000313" key="1">
    <source>
        <dbReference type="EMBL" id="SMD05323.1"/>
    </source>
</evidence>